<dbReference type="SMART" id="SM00100">
    <property type="entry name" value="cNMP"/>
    <property type="match status" value="1"/>
</dbReference>
<dbReference type="PROSITE" id="PS50042">
    <property type="entry name" value="CNMP_BINDING_3"/>
    <property type="match status" value="1"/>
</dbReference>
<dbReference type="InterPro" id="IPR000595">
    <property type="entry name" value="cNMP-bd_dom"/>
</dbReference>
<reference evidence="3" key="1">
    <citation type="submission" date="2021-01" db="EMBL/GenBank/DDBJ databases">
        <authorList>
            <person name="Corre E."/>
            <person name="Pelletier E."/>
            <person name="Niang G."/>
            <person name="Scheremetjew M."/>
            <person name="Finn R."/>
            <person name="Kale V."/>
            <person name="Holt S."/>
            <person name="Cochrane G."/>
            <person name="Meng A."/>
            <person name="Brown T."/>
            <person name="Cohen L."/>
        </authorList>
    </citation>
    <scope>NUCLEOTIDE SEQUENCE</scope>
    <source>
        <strain evidence="3">10249 10 AB</strain>
    </source>
</reference>
<gene>
    <name evidence="3" type="ORF">PAUS00366_LOCUS23136</name>
</gene>
<feature type="region of interest" description="Disordered" evidence="1">
    <location>
        <begin position="7"/>
        <end position="40"/>
    </location>
</feature>
<dbReference type="Gene3D" id="2.60.120.10">
    <property type="entry name" value="Jelly Rolls"/>
    <property type="match status" value="1"/>
</dbReference>
<dbReference type="AlphaFoldDB" id="A0A7S4ERG8"/>
<protein>
    <recommendedName>
        <fullName evidence="2">Cyclic nucleotide-binding domain-containing protein</fullName>
    </recommendedName>
</protein>
<accession>A0A7S4ERG8</accession>
<organism evidence="3">
    <name type="scientific">Pseudo-nitzschia australis</name>
    <dbReference type="NCBI Taxonomy" id="44445"/>
    <lineage>
        <taxon>Eukaryota</taxon>
        <taxon>Sar</taxon>
        <taxon>Stramenopiles</taxon>
        <taxon>Ochrophyta</taxon>
        <taxon>Bacillariophyta</taxon>
        <taxon>Bacillariophyceae</taxon>
        <taxon>Bacillariophycidae</taxon>
        <taxon>Bacillariales</taxon>
        <taxon>Bacillariaceae</taxon>
        <taxon>Pseudo-nitzschia</taxon>
    </lineage>
</organism>
<dbReference type="CDD" id="cd00038">
    <property type="entry name" value="CAP_ED"/>
    <property type="match status" value="1"/>
</dbReference>
<dbReference type="InterPro" id="IPR014710">
    <property type="entry name" value="RmlC-like_jellyroll"/>
</dbReference>
<evidence type="ECO:0000313" key="3">
    <source>
        <dbReference type="EMBL" id="CAE0730350.1"/>
    </source>
</evidence>
<proteinExistence type="predicted"/>
<dbReference type="SUPFAM" id="SSF51206">
    <property type="entry name" value="cAMP-binding domain-like"/>
    <property type="match status" value="1"/>
</dbReference>
<evidence type="ECO:0000256" key="1">
    <source>
        <dbReference type="SAM" id="MobiDB-lite"/>
    </source>
</evidence>
<dbReference type="EMBL" id="HBIX01035361">
    <property type="protein sequence ID" value="CAE0730350.1"/>
    <property type="molecule type" value="Transcribed_RNA"/>
</dbReference>
<feature type="compositionally biased region" description="Basic and acidic residues" evidence="1">
    <location>
        <begin position="28"/>
        <end position="40"/>
    </location>
</feature>
<sequence>MMLKRWFTSASEDHTEMSQSASIPASEPIRRGKCEPLSNDDKKSCKEMLKECDMFQGLSESQIDRLASGMNVRSFKRNDIIVDQGTPVTSFYLVKDGEINRNFIDPDSGRQHRVEFEIKAKSVNTMSILGGNDALSTVKCNNNTCKLFEMPRQRLMNILINEQPEIGVGIATSLTNHVREVSKKYRTPLLEQQQQIIQSMPAVMIAAGIESYYRSALNAQVNRVLTGVKADLFPNMHIQVPMRVAYIAGFKGLRAYMDRYNEEDLSVDSVNDDVTGTTNIESHVSNSNFWRQLGITIAPGIIMTPISSVLEASNAGHLNKEPMATRWMRGITARCGREILFGLGLNQMSDYFQERLHFDDRPILSNIIGSLMGGVVSGYLSHVPHNLSTYKLLEPHRSYPDLYVNVFVERSVPPFLEQYLARQAQGTGAAVDGAIVNYGGAQQAVRFMAATIFPRGLMVRTVQIVGSFIILNGTINYFTLLQQR</sequence>
<dbReference type="InterPro" id="IPR018490">
    <property type="entry name" value="cNMP-bd_dom_sf"/>
</dbReference>
<evidence type="ECO:0000259" key="2">
    <source>
        <dbReference type="PROSITE" id="PS50042"/>
    </source>
</evidence>
<dbReference type="Pfam" id="PF00027">
    <property type="entry name" value="cNMP_binding"/>
    <property type="match status" value="1"/>
</dbReference>
<feature type="domain" description="Cyclic nucleotide-binding" evidence="2">
    <location>
        <begin position="54"/>
        <end position="159"/>
    </location>
</feature>
<name>A0A7S4ERG8_9STRA</name>